<sequence length="542" mass="61881">MSFIRKLKRLMHKGGVKLGLIKTNSLRAITDDPRIKVPAEEYDRIRATKRYYQDNLDKVDYWTISGPKKRPLNSINMIKQVSQQMATLMFNEQCSIKVNDQALQSQLDEILKNTNFYLDAEMNLDPWIALGSGAVRPYVQNDQIKLSWANALDAYPLEANTTHVDQIALSRRIQKVENDVAVYYTLLEFHQWGNYQQDDQGNVYRPYTITNELYRSTDPNTVGDQVPLDSIDEYADLQKQTTFQHLKKPLFAFYRNPGANNKNLVSPLGMGICDNCRTTLDDINRVHDGFAWDVKTGYRRVTIPRSWMRRQSNMNGKPVPDDAQMYWDPDDAVFVPINARTDDTSAFKDLSIEIRVDQYQGAMAFFLKELENELHLSEGTFTQTPTGVQTATEVVTNNSKTYQTRSSYLTMFEKTIDQLVYAIAELLATPELWSDGKPRWNGDIDKLVITPDFNDGVFVDQEAKRASDLQAVQAGILPKKQFLIRNYNLSEQEADRWLKQVQDEQSPTPPDQEMSMFPSEGGGVSGQEDKPSADAETSGPTR</sequence>
<proteinExistence type="predicted"/>
<feature type="region of interest" description="Disordered" evidence="1">
    <location>
        <begin position="497"/>
        <end position="542"/>
    </location>
</feature>
<dbReference type="InterPro" id="IPR021145">
    <property type="entry name" value="Portal_protein_SPP1_Gp6-like"/>
</dbReference>
<protein>
    <submittedName>
        <fullName evidence="2">Phage portal protein</fullName>
    </submittedName>
</protein>
<evidence type="ECO:0000313" key="3">
    <source>
        <dbReference type="Proteomes" id="UP000430323"/>
    </source>
</evidence>
<organism evidence="2 3">
    <name type="scientific">Lactobacillus crispatus</name>
    <dbReference type="NCBI Taxonomy" id="47770"/>
    <lineage>
        <taxon>Bacteria</taxon>
        <taxon>Bacillati</taxon>
        <taxon>Bacillota</taxon>
        <taxon>Bacilli</taxon>
        <taxon>Lactobacillales</taxon>
        <taxon>Lactobacillaceae</taxon>
        <taxon>Lactobacillus</taxon>
    </lineage>
</organism>
<comment type="caution">
    <text evidence="2">The sequence shown here is derived from an EMBL/GenBank/DDBJ whole genome shotgun (WGS) entry which is preliminary data.</text>
</comment>
<evidence type="ECO:0000256" key="1">
    <source>
        <dbReference type="SAM" id="MobiDB-lite"/>
    </source>
</evidence>
<dbReference type="EMBL" id="WBOB01000013">
    <property type="protein sequence ID" value="KAB1977228.1"/>
    <property type="molecule type" value="Genomic_DNA"/>
</dbReference>
<dbReference type="Pfam" id="PF05133">
    <property type="entry name" value="SPP1_portal"/>
    <property type="match status" value="1"/>
</dbReference>
<accession>A0A6A1Z7I6</accession>
<dbReference type="PIRSF" id="PIRSF011911">
    <property type="entry name" value="A118_put_portal"/>
    <property type="match status" value="1"/>
</dbReference>
<evidence type="ECO:0000313" key="2">
    <source>
        <dbReference type="EMBL" id="KAB1977228.1"/>
    </source>
</evidence>
<reference evidence="2 3" key="1">
    <citation type="submission" date="2019-09" db="EMBL/GenBank/DDBJ databases">
        <title>Investigation of probiotic properties of different lactic acid bacteria.</title>
        <authorList>
            <person name="Jaomanjaka F."/>
            <person name="Blanc P."/>
        </authorList>
    </citation>
    <scope>NUCLEOTIDE SEQUENCE [LARGE SCALE GENOMIC DNA]</scope>
    <source>
        <strain evidence="2 3">BIO6272</strain>
    </source>
</reference>
<dbReference type="AlphaFoldDB" id="A0A6A1Z7I6"/>
<name>A0A6A1Z7I6_9LACO</name>
<dbReference type="InterPro" id="IPR006432">
    <property type="entry name" value="Phage_portal_A118-type"/>
</dbReference>
<dbReference type="Proteomes" id="UP000430323">
    <property type="component" value="Unassembled WGS sequence"/>
</dbReference>
<gene>
    <name evidence="2" type="ORF">F8251_04000</name>
</gene>
<dbReference type="NCBIfam" id="TIGR01542">
    <property type="entry name" value="A118_put_portal"/>
    <property type="match status" value="1"/>
</dbReference>